<organism evidence="1">
    <name type="scientific">marine sediment metagenome</name>
    <dbReference type="NCBI Taxonomy" id="412755"/>
    <lineage>
        <taxon>unclassified sequences</taxon>
        <taxon>metagenomes</taxon>
        <taxon>ecological metagenomes</taxon>
    </lineage>
</organism>
<proteinExistence type="predicted"/>
<reference evidence="1" key="1">
    <citation type="journal article" date="2015" name="Nature">
        <title>Complex archaea that bridge the gap between prokaryotes and eukaryotes.</title>
        <authorList>
            <person name="Spang A."/>
            <person name="Saw J.H."/>
            <person name="Jorgensen S.L."/>
            <person name="Zaremba-Niedzwiedzka K."/>
            <person name="Martijn J."/>
            <person name="Lind A.E."/>
            <person name="van Eijk R."/>
            <person name="Schleper C."/>
            <person name="Guy L."/>
            <person name="Ettema T.J."/>
        </authorList>
    </citation>
    <scope>NUCLEOTIDE SEQUENCE</scope>
</reference>
<sequence>MSIQHHVLTLSGAAERLSDLLADPAVGGRDDLPLRTISLQPRGANANPIYLGATNVVSATDYGVRLEPGATGVPPAPFILGEHEAGPLRLSNFYVIGTATQHLHILTVPF</sequence>
<protein>
    <submittedName>
        <fullName evidence="1">Uncharacterized protein</fullName>
    </submittedName>
</protein>
<dbReference type="AlphaFoldDB" id="A0A0F9HC76"/>
<gene>
    <name evidence="1" type="ORF">LCGC14_2082420</name>
</gene>
<comment type="caution">
    <text evidence="1">The sequence shown here is derived from an EMBL/GenBank/DDBJ whole genome shotgun (WGS) entry which is preliminary data.</text>
</comment>
<name>A0A0F9HC76_9ZZZZ</name>
<accession>A0A0F9HC76</accession>
<evidence type="ECO:0000313" key="1">
    <source>
        <dbReference type="EMBL" id="KKL72687.1"/>
    </source>
</evidence>
<dbReference type="EMBL" id="LAZR01025195">
    <property type="protein sequence ID" value="KKL72687.1"/>
    <property type="molecule type" value="Genomic_DNA"/>
</dbReference>